<evidence type="ECO:0000313" key="2">
    <source>
        <dbReference type="Proteomes" id="UP000016927"/>
    </source>
</evidence>
<keyword evidence="1" id="KW-0378">Hydrolase</keyword>
<dbReference type="AlphaFoldDB" id="R0M393"/>
<dbReference type="Gene3D" id="3.90.226.10">
    <property type="entry name" value="2-enoyl-CoA Hydratase, Chain A, domain 1"/>
    <property type="match status" value="1"/>
</dbReference>
<dbReference type="HOGENOM" id="CLU_2210734_0_0_1"/>
<protein>
    <submittedName>
        <fullName evidence="1">Phosphonoacetaldehyde hydrolase</fullName>
    </submittedName>
</protein>
<organism evidence="1 2">
    <name type="scientific">Nosema bombycis (strain CQ1 / CVCC 102059)</name>
    <name type="common">Microsporidian parasite</name>
    <name type="synonym">Pebrine of silkworm</name>
    <dbReference type="NCBI Taxonomy" id="578461"/>
    <lineage>
        <taxon>Eukaryota</taxon>
        <taxon>Fungi</taxon>
        <taxon>Fungi incertae sedis</taxon>
        <taxon>Microsporidia</taxon>
        <taxon>Nosematidae</taxon>
        <taxon>Nosema</taxon>
    </lineage>
</organism>
<proteinExistence type="predicted"/>
<accession>R0M393</accession>
<gene>
    <name evidence="1" type="primary">PHNX</name>
    <name evidence="1" type="ORF">NBO_430g0001</name>
</gene>
<dbReference type="EMBL" id="KB909338">
    <property type="protein sequence ID" value="EOB12479.1"/>
    <property type="molecule type" value="Genomic_DNA"/>
</dbReference>
<dbReference type="GO" id="GO:0016787">
    <property type="term" value="F:hydrolase activity"/>
    <property type="evidence" value="ECO:0007669"/>
    <property type="project" value="UniProtKB-KW"/>
</dbReference>
<sequence>MQASRPHYLIDTITDLPRVISDINQRLDPRGNAAGLLTEVKTRAVATSAALKTGIQLMHSIAKEWRYALMSEEHSDAVEKFRYTLQHYVHCVALVDGGAAGGGLRLH</sequence>
<dbReference type="VEuPathDB" id="MicrosporidiaDB:NBO_430g0001"/>
<evidence type="ECO:0000313" key="1">
    <source>
        <dbReference type="EMBL" id="EOB12479.1"/>
    </source>
</evidence>
<reference evidence="1 2" key="1">
    <citation type="journal article" date="2013" name="BMC Genomics">
        <title>Comparative genomics of parasitic silkworm microsporidia reveal an association between genome expansion and host adaptation.</title>
        <authorList>
            <person name="Pan G."/>
            <person name="Xu J."/>
            <person name="Li T."/>
            <person name="Xia Q."/>
            <person name="Liu S.L."/>
            <person name="Zhang G."/>
            <person name="Li S."/>
            <person name="Li C."/>
            <person name="Liu H."/>
            <person name="Yang L."/>
            <person name="Liu T."/>
            <person name="Zhang X."/>
            <person name="Wu Z."/>
            <person name="Fan W."/>
            <person name="Dang X."/>
            <person name="Xiang H."/>
            <person name="Tao M."/>
            <person name="Li Y."/>
            <person name="Hu J."/>
            <person name="Li Z."/>
            <person name="Lin L."/>
            <person name="Luo J."/>
            <person name="Geng L."/>
            <person name="Wang L."/>
            <person name="Long M."/>
            <person name="Wan Y."/>
            <person name="He N."/>
            <person name="Zhang Z."/>
            <person name="Lu C."/>
            <person name="Keeling P.J."/>
            <person name="Wang J."/>
            <person name="Xiang Z."/>
            <person name="Zhou Z."/>
        </authorList>
    </citation>
    <scope>NUCLEOTIDE SEQUENCE [LARGE SCALE GENOMIC DNA]</scope>
    <source>
        <strain evidence="2">CQ1 / CVCC 102059</strain>
    </source>
</reference>
<name>R0M393_NOSB1</name>
<dbReference type="Proteomes" id="UP000016927">
    <property type="component" value="Unassembled WGS sequence"/>
</dbReference>
<keyword evidence="2" id="KW-1185">Reference proteome</keyword>
<dbReference type="OrthoDB" id="40579at2759"/>